<accession>A0A423W5J5</accession>
<comment type="caution">
    <text evidence="2">The sequence shown here is derived from an EMBL/GenBank/DDBJ whole genome shotgun (WGS) entry which is preliminary data.</text>
</comment>
<proteinExistence type="predicted"/>
<feature type="region of interest" description="Disordered" evidence="1">
    <location>
        <begin position="1"/>
        <end position="48"/>
    </location>
</feature>
<evidence type="ECO:0000313" key="3">
    <source>
        <dbReference type="Proteomes" id="UP000284375"/>
    </source>
</evidence>
<evidence type="ECO:0000256" key="1">
    <source>
        <dbReference type="SAM" id="MobiDB-lite"/>
    </source>
</evidence>
<dbReference type="EMBL" id="LJZO01000013">
    <property type="protein sequence ID" value="ROV98566.1"/>
    <property type="molecule type" value="Genomic_DNA"/>
</dbReference>
<evidence type="ECO:0000313" key="2">
    <source>
        <dbReference type="EMBL" id="ROV98566.1"/>
    </source>
</evidence>
<sequence>MNTATLSGEGSASATATPTSTTTLPSTSLAGTTTMALPSTTSGGTTTATTAEPYAASAIYTPGVNGLVSGAHALRPAVGLGSLARSITCLALPVLLPYFLVNQIL</sequence>
<protein>
    <submittedName>
        <fullName evidence="2">Uncharacterized protein</fullName>
    </submittedName>
</protein>
<organism evidence="2 3">
    <name type="scientific">Cytospora chrysosperma</name>
    <name type="common">Cytospora canker fungus</name>
    <name type="synonym">Sphaeria chrysosperma</name>
    <dbReference type="NCBI Taxonomy" id="252740"/>
    <lineage>
        <taxon>Eukaryota</taxon>
        <taxon>Fungi</taxon>
        <taxon>Dikarya</taxon>
        <taxon>Ascomycota</taxon>
        <taxon>Pezizomycotina</taxon>
        <taxon>Sordariomycetes</taxon>
        <taxon>Sordariomycetidae</taxon>
        <taxon>Diaporthales</taxon>
        <taxon>Cytosporaceae</taxon>
        <taxon>Cytospora</taxon>
    </lineage>
</organism>
<keyword evidence="3" id="KW-1185">Reference proteome</keyword>
<reference evidence="2 3" key="1">
    <citation type="submission" date="2015-09" db="EMBL/GenBank/DDBJ databases">
        <title>Host preference determinants of Valsa canker pathogens revealed by comparative genomics.</title>
        <authorList>
            <person name="Yin Z."/>
            <person name="Huang L."/>
        </authorList>
    </citation>
    <scope>NUCLEOTIDE SEQUENCE [LARGE SCALE GENOMIC DNA]</scope>
    <source>
        <strain evidence="2 3">YSFL</strain>
    </source>
</reference>
<gene>
    <name evidence="2" type="ORF">VSDG_04352</name>
</gene>
<name>A0A423W5J5_CYTCH</name>
<dbReference type="Proteomes" id="UP000284375">
    <property type="component" value="Unassembled WGS sequence"/>
</dbReference>
<dbReference type="AlphaFoldDB" id="A0A423W5J5"/>